<protein>
    <submittedName>
        <fullName evidence="2">Uncharacterized protein</fullName>
    </submittedName>
</protein>
<sequence>MSDRRRNIKIKLNHARSSLSVYLTSPPPPSFQTRREGNRAGGGGEDVMARGSRQGGLACTIHTYVTWLSTSIHSYLTYLTLPADIWCIEGTYLTYTRTKVRFLVTAPPAQLPYPTLPYPPVLFLFLFLRDNVGLGLGLGYYLTGLGLWVRASFRRGRGGGGHCFWDGIR</sequence>
<gene>
    <name evidence="2" type="ORF">B0T22DRAFT_242060</name>
</gene>
<feature type="region of interest" description="Disordered" evidence="1">
    <location>
        <begin position="23"/>
        <end position="46"/>
    </location>
</feature>
<keyword evidence="3" id="KW-1185">Reference proteome</keyword>
<dbReference type="EMBL" id="JAULSO010000003">
    <property type="protein sequence ID" value="KAK3686167.1"/>
    <property type="molecule type" value="Genomic_DNA"/>
</dbReference>
<reference evidence="2" key="2">
    <citation type="submission" date="2023-06" db="EMBL/GenBank/DDBJ databases">
        <authorList>
            <consortium name="Lawrence Berkeley National Laboratory"/>
            <person name="Haridas S."/>
            <person name="Hensen N."/>
            <person name="Bonometti L."/>
            <person name="Westerberg I."/>
            <person name="Brannstrom I.O."/>
            <person name="Guillou S."/>
            <person name="Cros-Aarteil S."/>
            <person name="Calhoun S."/>
            <person name="Kuo A."/>
            <person name="Mondo S."/>
            <person name="Pangilinan J."/>
            <person name="Riley R."/>
            <person name="Labutti K."/>
            <person name="Andreopoulos B."/>
            <person name="Lipzen A."/>
            <person name="Chen C."/>
            <person name="Yanf M."/>
            <person name="Daum C."/>
            <person name="Ng V."/>
            <person name="Clum A."/>
            <person name="Steindorff A."/>
            <person name="Ohm R."/>
            <person name="Martin F."/>
            <person name="Silar P."/>
            <person name="Natvig D."/>
            <person name="Lalanne C."/>
            <person name="Gautier V."/>
            <person name="Ament-Velasquez S.L."/>
            <person name="Kruys A."/>
            <person name="Hutchinson M.I."/>
            <person name="Powell A.J."/>
            <person name="Barry K."/>
            <person name="Miller A.N."/>
            <person name="Grigoriev I.V."/>
            <person name="Debuchy R."/>
            <person name="Gladieux P."/>
            <person name="Thoren M.H."/>
            <person name="Johannesson H."/>
        </authorList>
    </citation>
    <scope>NUCLEOTIDE SEQUENCE</scope>
    <source>
        <strain evidence="2">CBS 314.62</strain>
    </source>
</reference>
<organism evidence="2 3">
    <name type="scientific">Podospora appendiculata</name>
    <dbReference type="NCBI Taxonomy" id="314037"/>
    <lineage>
        <taxon>Eukaryota</taxon>
        <taxon>Fungi</taxon>
        <taxon>Dikarya</taxon>
        <taxon>Ascomycota</taxon>
        <taxon>Pezizomycotina</taxon>
        <taxon>Sordariomycetes</taxon>
        <taxon>Sordariomycetidae</taxon>
        <taxon>Sordariales</taxon>
        <taxon>Podosporaceae</taxon>
        <taxon>Podospora</taxon>
    </lineage>
</organism>
<evidence type="ECO:0000313" key="3">
    <source>
        <dbReference type="Proteomes" id="UP001270362"/>
    </source>
</evidence>
<comment type="caution">
    <text evidence="2">The sequence shown here is derived from an EMBL/GenBank/DDBJ whole genome shotgun (WGS) entry which is preliminary data.</text>
</comment>
<dbReference type="Proteomes" id="UP001270362">
    <property type="component" value="Unassembled WGS sequence"/>
</dbReference>
<name>A0AAE0X6M8_9PEZI</name>
<proteinExistence type="predicted"/>
<evidence type="ECO:0000313" key="2">
    <source>
        <dbReference type="EMBL" id="KAK3686167.1"/>
    </source>
</evidence>
<dbReference type="AlphaFoldDB" id="A0AAE0X6M8"/>
<reference evidence="2" key="1">
    <citation type="journal article" date="2023" name="Mol. Phylogenet. Evol.">
        <title>Genome-scale phylogeny and comparative genomics of the fungal order Sordariales.</title>
        <authorList>
            <person name="Hensen N."/>
            <person name="Bonometti L."/>
            <person name="Westerberg I."/>
            <person name="Brannstrom I.O."/>
            <person name="Guillou S."/>
            <person name="Cros-Aarteil S."/>
            <person name="Calhoun S."/>
            <person name="Haridas S."/>
            <person name="Kuo A."/>
            <person name="Mondo S."/>
            <person name="Pangilinan J."/>
            <person name="Riley R."/>
            <person name="LaButti K."/>
            <person name="Andreopoulos B."/>
            <person name="Lipzen A."/>
            <person name="Chen C."/>
            <person name="Yan M."/>
            <person name="Daum C."/>
            <person name="Ng V."/>
            <person name="Clum A."/>
            <person name="Steindorff A."/>
            <person name="Ohm R.A."/>
            <person name="Martin F."/>
            <person name="Silar P."/>
            <person name="Natvig D.O."/>
            <person name="Lalanne C."/>
            <person name="Gautier V."/>
            <person name="Ament-Velasquez S.L."/>
            <person name="Kruys A."/>
            <person name="Hutchinson M.I."/>
            <person name="Powell A.J."/>
            <person name="Barry K."/>
            <person name="Miller A.N."/>
            <person name="Grigoriev I.V."/>
            <person name="Debuchy R."/>
            <person name="Gladieux P."/>
            <person name="Hiltunen Thoren M."/>
            <person name="Johannesson H."/>
        </authorList>
    </citation>
    <scope>NUCLEOTIDE SEQUENCE</scope>
    <source>
        <strain evidence="2">CBS 314.62</strain>
    </source>
</reference>
<evidence type="ECO:0000256" key="1">
    <source>
        <dbReference type="SAM" id="MobiDB-lite"/>
    </source>
</evidence>
<accession>A0AAE0X6M8</accession>